<feature type="compositionally biased region" description="Low complexity" evidence="1">
    <location>
        <begin position="42"/>
        <end position="53"/>
    </location>
</feature>
<gene>
    <name evidence="2" type="ORF">E4U56_000114</name>
</gene>
<proteinExistence type="predicted"/>
<protein>
    <submittedName>
        <fullName evidence="2">Uncharacterized protein</fullName>
    </submittedName>
</protein>
<feature type="compositionally biased region" description="Basic and acidic residues" evidence="1">
    <location>
        <begin position="74"/>
        <end position="88"/>
    </location>
</feature>
<feature type="compositionally biased region" description="Polar residues" evidence="1">
    <location>
        <begin position="150"/>
        <end position="164"/>
    </location>
</feature>
<evidence type="ECO:0000313" key="3">
    <source>
        <dbReference type="Proteomes" id="UP000784919"/>
    </source>
</evidence>
<name>A0A9P7N1A7_9HYPO</name>
<dbReference type="OrthoDB" id="10611194at2759"/>
<sequence>MRSRGMPCWHRLAELWRTSGVLQASDFHEHWWIEYGQAPQAPQAPQAAQAAQPNIPPLEPQAIEIPQRQQRSPPRSDDRDPNLSERLDSAPSLSGGLNSNNRVATTAPQPTLDSLKIVPAVPQDRLFVYQATLPAVATPTTATTALSRPISAQNQQPPRASQTPLPAAALQQLPSHMLQRQQQQQQQFAHGQPPQHQLQAYPPPQSLRQVPLQSPRSPHQPQPPPSSSHRQAPALRWIVTTPNHAQPQQRPQRSRPPGAPISGAKNAR</sequence>
<accession>A0A9P7N1A7</accession>
<organism evidence="2 3">
    <name type="scientific">Claviceps arundinis</name>
    <dbReference type="NCBI Taxonomy" id="1623583"/>
    <lineage>
        <taxon>Eukaryota</taxon>
        <taxon>Fungi</taxon>
        <taxon>Dikarya</taxon>
        <taxon>Ascomycota</taxon>
        <taxon>Pezizomycotina</taxon>
        <taxon>Sordariomycetes</taxon>
        <taxon>Hypocreomycetidae</taxon>
        <taxon>Hypocreales</taxon>
        <taxon>Clavicipitaceae</taxon>
        <taxon>Claviceps</taxon>
    </lineage>
</organism>
<dbReference type="AlphaFoldDB" id="A0A9P7N1A7"/>
<feature type="compositionally biased region" description="Low complexity" evidence="1">
    <location>
        <begin position="176"/>
        <end position="197"/>
    </location>
</feature>
<feature type="region of interest" description="Disordered" evidence="1">
    <location>
        <begin position="176"/>
        <end position="268"/>
    </location>
</feature>
<reference evidence="2" key="1">
    <citation type="journal article" date="2020" name="bioRxiv">
        <title>Whole genome comparisons of ergot fungi reveals the divergence and evolution of species within the genus Claviceps are the result of varying mechanisms driving genome evolution and host range expansion.</title>
        <authorList>
            <person name="Wyka S.A."/>
            <person name="Mondo S.J."/>
            <person name="Liu M."/>
            <person name="Dettman J."/>
            <person name="Nalam V."/>
            <person name="Broders K.D."/>
        </authorList>
    </citation>
    <scope>NUCLEOTIDE SEQUENCE</scope>
    <source>
        <strain evidence="2">CCC 1102</strain>
    </source>
</reference>
<feature type="region of interest" description="Disordered" evidence="1">
    <location>
        <begin position="146"/>
        <end position="165"/>
    </location>
</feature>
<dbReference type="Proteomes" id="UP000784919">
    <property type="component" value="Unassembled WGS sequence"/>
</dbReference>
<evidence type="ECO:0000256" key="1">
    <source>
        <dbReference type="SAM" id="MobiDB-lite"/>
    </source>
</evidence>
<evidence type="ECO:0000313" key="2">
    <source>
        <dbReference type="EMBL" id="KAG5978675.1"/>
    </source>
</evidence>
<feature type="compositionally biased region" description="Polar residues" evidence="1">
    <location>
        <begin position="91"/>
        <end position="107"/>
    </location>
</feature>
<comment type="caution">
    <text evidence="2">The sequence shown here is derived from an EMBL/GenBank/DDBJ whole genome shotgun (WGS) entry which is preliminary data.</text>
</comment>
<feature type="region of interest" description="Disordered" evidence="1">
    <location>
        <begin position="42"/>
        <end position="107"/>
    </location>
</feature>
<dbReference type="EMBL" id="SRPS01000001">
    <property type="protein sequence ID" value="KAG5978675.1"/>
    <property type="molecule type" value="Genomic_DNA"/>
</dbReference>